<reference evidence="2" key="1">
    <citation type="submission" date="2019-06" db="EMBL/GenBank/DDBJ databases">
        <authorList>
            <person name="Zheng W."/>
        </authorList>
    </citation>
    <scope>NUCLEOTIDE SEQUENCE</scope>
    <source>
        <strain evidence="2">QDHG01</strain>
    </source>
</reference>
<accession>A0A8J8NZW1</accession>
<evidence type="ECO:0000256" key="1">
    <source>
        <dbReference type="SAM" id="Phobius"/>
    </source>
</evidence>
<name>A0A8J8NZW1_HALGN</name>
<evidence type="ECO:0000313" key="2">
    <source>
        <dbReference type="EMBL" id="TNV83259.1"/>
    </source>
</evidence>
<protein>
    <recommendedName>
        <fullName evidence="4">Transmembrane protein</fullName>
    </recommendedName>
</protein>
<dbReference type="EMBL" id="RRYP01004002">
    <property type="protein sequence ID" value="TNV83259.1"/>
    <property type="molecule type" value="Genomic_DNA"/>
</dbReference>
<keyword evidence="3" id="KW-1185">Reference proteome</keyword>
<keyword evidence="1" id="KW-0812">Transmembrane</keyword>
<dbReference type="Proteomes" id="UP000785679">
    <property type="component" value="Unassembled WGS sequence"/>
</dbReference>
<feature type="transmembrane region" description="Helical" evidence="1">
    <location>
        <begin position="75"/>
        <end position="100"/>
    </location>
</feature>
<keyword evidence="1" id="KW-1133">Transmembrane helix</keyword>
<dbReference type="AlphaFoldDB" id="A0A8J8NZW1"/>
<gene>
    <name evidence="2" type="ORF">FGO68_gene3266</name>
</gene>
<feature type="transmembrane region" description="Helical" evidence="1">
    <location>
        <begin position="139"/>
        <end position="159"/>
    </location>
</feature>
<evidence type="ECO:0000313" key="3">
    <source>
        <dbReference type="Proteomes" id="UP000785679"/>
    </source>
</evidence>
<sequence>MNQSIKTIYPAYSTIIETFKQSISEKSIRRPFLHFLIPILQLLSRTNLLLNALFALNFTKFFYQLFQPFNCLVKILSNCLPSRVASVCQIFLLCIILLTLRAHYSDLWANFFSFPFYALVLQFSSFCNIHVAFEWALERYPLAILQYMVNKCLIIHLFVKLGAIFKWTPQGLNLVEKGLFQIREFSHFEIFLTKGAHLFFIEIFIHDYAVCAQALLTENASLYLWQIVQLETEYAAQFDVRTFIGEFYCHQYLLNI</sequence>
<evidence type="ECO:0008006" key="4">
    <source>
        <dbReference type="Google" id="ProtNLM"/>
    </source>
</evidence>
<feature type="transmembrane region" description="Helical" evidence="1">
    <location>
        <begin position="107"/>
        <end position="133"/>
    </location>
</feature>
<organism evidence="2 3">
    <name type="scientific">Halteria grandinella</name>
    <dbReference type="NCBI Taxonomy" id="5974"/>
    <lineage>
        <taxon>Eukaryota</taxon>
        <taxon>Sar</taxon>
        <taxon>Alveolata</taxon>
        <taxon>Ciliophora</taxon>
        <taxon>Intramacronucleata</taxon>
        <taxon>Spirotrichea</taxon>
        <taxon>Stichotrichia</taxon>
        <taxon>Sporadotrichida</taxon>
        <taxon>Halteriidae</taxon>
        <taxon>Halteria</taxon>
    </lineage>
</organism>
<keyword evidence="1" id="KW-0472">Membrane</keyword>
<proteinExistence type="predicted"/>
<comment type="caution">
    <text evidence="2">The sequence shown here is derived from an EMBL/GenBank/DDBJ whole genome shotgun (WGS) entry which is preliminary data.</text>
</comment>